<comment type="pathway">
    <text evidence="8">Quinol/quinone metabolism; menaquinone biosynthesis; menaquinol from 1,4-dihydroxy-2-naphthoate: step 1/2.</text>
</comment>
<dbReference type="GO" id="GO:0046428">
    <property type="term" value="F:1,4-dihydroxy-2-naphthoate polyprenyltransferase activity"/>
    <property type="evidence" value="ECO:0007669"/>
    <property type="project" value="UniProtKB-UniRule"/>
</dbReference>
<dbReference type="Proteomes" id="UP000235050">
    <property type="component" value="Unassembled WGS sequence"/>
</dbReference>
<evidence type="ECO:0000256" key="1">
    <source>
        <dbReference type="ARBA" id="ARBA00004141"/>
    </source>
</evidence>
<dbReference type="EC" id="2.5.1.74" evidence="8 9"/>
<feature type="transmembrane region" description="Helical" evidence="8">
    <location>
        <begin position="323"/>
        <end position="345"/>
    </location>
</feature>
<dbReference type="InterPro" id="IPR004657">
    <property type="entry name" value="MenA"/>
</dbReference>
<protein>
    <recommendedName>
        <fullName evidence="8 9">1,4-dihydroxy-2-naphthoate octaprenyltransferase</fullName>
        <shortName evidence="8">DHNA-octaprenyltransferase</shortName>
        <ecNumber evidence="8 9">2.5.1.74</ecNumber>
    </recommendedName>
</protein>
<comment type="catalytic activity">
    <reaction evidence="8">
        <text>an all-trans-polyprenyl diphosphate + 1,4-dihydroxy-2-naphthoate + H(+) = a 2-demethylmenaquinol + CO2 + diphosphate</text>
        <dbReference type="Rhea" id="RHEA:26478"/>
        <dbReference type="Rhea" id="RHEA-COMP:9563"/>
        <dbReference type="Rhea" id="RHEA-COMP:9564"/>
        <dbReference type="ChEBI" id="CHEBI:11173"/>
        <dbReference type="ChEBI" id="CHEBI:15378"/>
        <dbReference type="ChEBI" id="CHEBI:16526"/>
        <dbReference type="ChEBI" id="CHEBI:33019"/>
        <dbReference type="ChEBI" id="CHEBI:55437"/>
        <dbReference type="ChEBI" id="CHEBI:58914"/>
        <dbReference type="EC" id="2.5.1.74"/>
    </reaction>
</comment>
<keyword evidence="3 8" id="KW-1003">Cell membrane</keyword>
<organism evidence="10 11">
    <name type="scientific">Bifidobacterium margollesii</name>
    <dbReference type="NCBI Taxonomy" id="2020964"/>
    <lineage>
        <taxon>Bacteria</taxon>
        <taxon>Bacillati</taxon>
        <taxon>Actinomycetota</taxon>
        <taxon>Actinomycetes</taxon>
        <taxon>Bifidobacteriales</taxon>
        <taxon>Bifidobacteriaceae</taxon>
        <taxon>Bifidobacterium</taxon>
    </lineage>
</organism>
<feature type="transmembrane region" description="Helical" evidence="8">
    <location>
        <begin position="137"/>
        <end position="155"/>
    </location>
</feature>
<evidence type="ECO:0000256" key="9">
    <source>
        <dbReference type="NCBIfam" id="TIGR00751"/>
    </source>
</evidence>
<comment type="function">
    <text evidence="8">Conversion of 1,4-dihydroxy-2-naphthoate (DHNA) to demethylmenaquinone (DMK).</text>
</comment>
<comment type="similarity">
    <text evidence="8">Belongs to the MenA family. Type 1 subfamily.</text>
</comment>
<evidence type="ECO:0000256" key="7">
    <source>
        <dbReference type="ARBA" id="ARBA00023136"/>
    </source>
</evidence>
<evidence type="ECO:0000313" key="11">
    <source>
        <dbReference type="Proteomes" id="UP000235050"/>
    </source>
</evidence>
<evidence type="ECO:0000256" key="2">
    <source>
        <dbReference type="ARBA" id="ARBA00022428"/>
    </source>
</evidence>
<keyword evidence="2 8" id="KW-0474">Menaquinone biosynthesis</keyword>
<evidence type="ECO:0000313" key="10">
    <source>
        <dbReference type="EMBL" id="PLS30649.1"/>
    </source>
</evidence>
<feature type="transmembrane region" description="Helical" evidence="8">
    <location>
        <begin position="217"/>
        <end position="239"/>
    </location>
</feature>
<dbReference type="HAMAP" id="MF_01937">
    <property type="entry name" value="MenA_1"/>
    <property type="match status" value="1"/>
</dbReference>
<dbReference type="AlphaFoldDB" id="A0A2N5J8W2"/>
<proteinExistence type="inferred from homology"/>
<dbReference type="EMBL" id="NMWU01000026">
    <property type="protein sequence ID" value="PLS30649.1"/>
    <property type="molecule type" value="Genomic_DNA"/>
</dbReference>
<feature type="transmembrane region" description="Helical" evidence="8">
    <location>
        <begin position="161"/>
        <end position="179"/>
    </location>
</feature>
<keyword evidence="5 8" id="KW-0812">Transmembrane</keyword>
<keyword evidence="4 8" id="KW-0808">Transferase</keyword>
<comment type="caution">
    <text evidence="10">The sequence shown here is derived from an EMBL/GenBank/DDBJ whole genome shotgun (WGS) entry which is preliminary data.</text>
</comment>
<evidence type="ECO:0000256" key="6">
    <source>
        <dbReference type="ARBA" id="ARBA00022989"/>
    </source>
</evidence>
<feature type="transmembrane region" description="Helical" evidence="8">
    <location>
        <begin position="191"/>
        <end position="211"/>
    </location>
</feature>
<dbReference type="PANTHER" id="PTHR13929:SF0">
    <property type="entry name" value="UBIA PRENYLTRANSFERASE DOMAIN-CONTAINING PROTEIN 1"/>
    <property type="match status" value="1"/>
</dbReference>
<keyword evidence="11" id="KW-1185">Reference proteome</keyword>
<accession>A0A2N5J8W2</accession>
<evidence type="ECO:0000256" key="5">
    <source>
        <dbReference type="ARBA" id="ARBA00022692"/>
    </source>
</evidence>
<feature type="transmembrane region" description="Helical" evidence="8">
    <location>
        <begin position="260"/>
        <end position="282"/>
    </location>
</feature>
<dbReference type="InterPro" id="IPR000537">
    <property type="entry name" value="UbiA_prenyltransferase"/>
</dbReference>
<dbReference type="UniPathway" id="UPA00079">
    <property type="reaction ID" value="UER00168"/>
</dbReference>
<dbReference type="InterPro" id="IPR026046">
    <property type="entry name" value="UBIAD1"/>
</dbReference>
<keyword evidence="7 8" id="KW-0472">Membrane</keyword>
<sequence length="375" mass="40161">MWIKGMRPQTLPLALAPVLIGVAQSWMGVFEYSQGGGYDRHLPCPTFGGRPEAHGHYDDVHGACVTSMGWFLTVSVLCVCVALFLQIAVNYANDYSDGVKGADRGRTGALGGPDGNASGVGRAPSRLVASGVHPRRVLVAAGVSAALACVAGLAVTVLTGYWWLVLVGVACLLAGWFYVGGRHPYGYHGWAEVFVFVFFGLVATVGTQFALTDTVSLSGIWGGVNIGLVAVAVLTVNNLRDVDEDRLHGKRTWVVRLGERGGTVLLDVLLSLAAASALLFLLSGASWQNIAIGPDCGVWYPDGDLDHAVQVCDVWKYQLDVAMYWSSVVLLVLFAAMCVAAILTVHRRRFRMALPLCTLSSLVLAAMYWTLSFLR</sequence>
<evidence type="ECO:0000256" key="3">
    <source>
        <dbReference type="ARBA" id="ARBA00022475"/>
    </source>
</evidence>
<feature type="transmembrane region" description="Helical" evidence="8">
    <location>
        <begin position="352"/>
        <end position="371"/>
    </location>
</feature>
<keyword evidence="6 8" id="KW-1133">Transmembrane helix</keyword>
<evidence type="ECO:0000256" key="4">
    <source>
        <dbReference type="ARBA" id="ARBA00022679"/>
    </source>
</evidence>
<dbReference type="PANTHER" id="PTHR13929">
    <property type="entry name" value="1,4-DIHYDROXY-2-NAPHTHOATE OCTAPRENYLTRANSFERASE"/>
    <property type="match status" value="1"/>
</dbReference>
<dbReference type="NCBIfam" id="TIGR00751">
    <property type="entry name" value="menA"/>
    <property type="match status" value="1"/>
</dbReference>
<dbReference type="CDD" id="cd13962">
    <property type="entry name" value="PT_UbiA_UBIAD1"/>
    <property type="match status" value="1"/>
</dbReference>
<dbReference type="GO" id="GO:0009234">
    <property type="term" value="P:menaquinone biosynthetic process"/>
    <property type="evidence" value="ECO:0007669"/>
    <property type="project" value="UniProtKB-UniRule"/>
</dbReference>
<gene>
    <name evidence="8" type="primary">menA</name>
    <name evidence="10" type="ORF">Uis1B_1476</name>
</gene>
<reference evidence="10 11" key="1">
    <citation type="submission" date="2017-07" db="EMBL/GenBank/DDBJ databases">
        <title>Bifidobacterium novel species.</title>
        <authorList>
            <person name="Lugli G.A."/>
            <person name="Milani C."/>
            <person name="Duranti S."/>
            <person name="Mangifesta M."/>
        </authorList>
    </citation>
    <scope>NUCLEOTIDE SEQUENCE [LARGE SCALE GENOMIC DNA]</scope>
    <source>
        <strain evidence="11">Uis1B</strain>
    </source>
</reference>
<comment type="subcellular location">
    <subcellularLocation>
        <location evidence="8">Cell membrane</location>
        <topology evidence="8">Multi-pass membrane protein</topology>
    </subcellularLocation>
    <subcellularLocation>
        <location evidence="1">Membrane</location>
        <topology evidence="1">Multi-pass membrane protein</topology>
    </subcellularLocation>
</comment>
<feature type="transmembrane region" description="Helical" evidence="8">
    <location>
        <begin position="70"/>
        <end position="92"/>
    </location>
</feature>
<evidence type="ECO:0000256" key="8">
    <source>
        <dbReference type="HAMAP-Rule" id="MF_01937"/>
    </source>
</evidence>
<dbReference type="Pfam" id="PF01040">
    <property type="entry name" value="UbiA"/>
    <property type="match status" value="1"/>
</dbReference>
<dbReference type="GO" id="GO:0005886">
    <property type="term" value="C:plasma membrane"/>
    <property type="evidence" value="ECO:0007669"/>
    <property type="project" value="UniProtKB-SubCell"/>
</dbReference>
<name>A0A2N5J8W2_9BIFI</name>
<dbReference type="GO" id="GO:0042371">
    <property type="term" value="P:vitamin K biosynthetic process"/>
    <property type="evidence" value="ECO:0007669"/>
    <property type="project" value="TreeGrafter"/>
</dbReference>